<evidence type="ECO:0000313" key="3">
    <source>
        <dbReference type="Proteomes" id="UP001372338"/>
    </source>
</evidence>
<accession>A0AAN9FKM7</accession>
<name>A0AAN9FKM7_CROPI</name>
<feature type="compositionally biased region" description="Polar residues" evidence="1">
    <location>
        <begin position="95"/>
        <end position="109"/>
    </location>
</feature>
<protein>
    <submittedName>
        <fullName evidence="2">Uncharacterized protein</fullName>
    </submittedName>
</protein>
<feature type="region of interest" description="Disordered" evidence="1">
    <location>
        <begin position="132"/>
        <end position="159"/>
    </location>
</feature>
<evidence type="ECO:0000256" key="1">
    <source>
        <dbReference type="SAM" id="MobiDB-lite"/>
    </source>
</evidence>
<feature type="compositionally biased region" description="Basic and acidic residues" evidence="1">
    <location>
        <begin position="138"/>
        <end position="155"/>
    </location>
</feature>
<evidence type="ECO:0000313" key="2">
    <source>
        <dbReference type="EMBL" id="KAK7276331.1"/>
    </source>
</evidence>
<organism evidence="2 3">
    <name type="scientific">Crotalaria pallida</name>
    <name type="common">Smooth rattlebox</name>
    <name type="synonym">Crotalaria striata</name>
    <dbReference type="NCBI Taxonomy" id="3830"/>
    <lineage>
        <taxon>Eukaryota</taxon>
        <taxon>Viridiplantae</taxon>
        <taxon>Streptophyta</taxon>
        <taxon>Embryophyta</taxon>
        <taxon>Tracheophyta</taxon>
        <taxon>Spermatophyta</taxon>
        <taxon>Magnoliopsida</taxon>
        <taxon>eudicotyledons</taxon>
        <taxon>Gunneridae</taxon>
        <taxon>Pentapetalae</taxon>
        <taxon>rosids</taxon>
        <taxon>fabids</taxon>
        <taxon>Fabales</taxon>
        <taxon>Fabaceae</taxon>
        <taxon>Papilionoideae</taxon>
        <taxon>50 kb inversion clade</taxon>
        <taxon>genistoids sensu lato</taxon>
        <taxon>core genistoids</taxon>
        <taxon>Crotalarieae</taxon>
        <taxon>Crotalaria</taxon>
    </lineage>
</organism>
<feature type="region of interest" description="Disordered" evidence="1">
    <location>
        <begin position="69"/>
        <end position="109"/>
    </location>
</feature>
<gene>
    <name evidence="2" type="ORF">RIF29_17470</name>
</gene>
<dbReference type="AlphaFoldDB" id="A0AAN9FKM7"/>
<sequence length="200" mass="21546">MDNNSNNNNNKQIVAGGSSSSSSAMNFDHLFGPKYSSSTPSSSSSSLFGSIFPPSSSSVRITFSLTNSFVGGRDSRTQEAGGKNFGAPGTHGNKGESTSRISNKSGTNYQNEAVEPTYSYFSSSIYYGGQENYSSRSRTTEPHHIFKKDKDDYTNGKDSNSALRGNCTYAAFTAIMENCSKMRLINHSLSPRKTAQLMAA</sequence>
<dbReference type="EMBL" id="JAYWIO010000003">
    <property type="protein sequence ID" value="KAK7276331.1"/>
    <property type="molecule type" value="Genomic_DNA"/>
</dbReference>
<reference evidence="2 3" key="1">
    <citation type="submission" date="2024-01" db="EMBL/GenBank/DDBJ databases">
        <title>The genomes of 5 underutilized Papilionoideae crops provide insights into root nodulation and disease resistanc.</title>
        <authorList>
            <person name="Yuan L."/>
        </authorList>
    </citation>
    <scope>NUCLEOTIDE SEQUENCE [LARGE SCALE GENOMIC DNA]</scope>
    <source>
        <strain evidence="2">ZHUSHIDOU_FW_LH</strain>
        <tissue evidence="2">Leaf</tissue>
    </source>
</reference>
<proteinExistence type="predicted"/>
<dbReference type="PANTHER" id="PTHR33738">
    <property type="entry name" value="EMB|CAB82975.1"/>
    <property type="match status" value="1"/>
</dbReference>
<dbReference type="PANTHER" id="PTHR33738:SF21">
    <property type="entry name" value="TPRXL"/>
    <property type="match status" value="1"/>
</dbReference>
<comment type="caution">
    <text evidence="2">The sequence shown here is derived from an EMBL/GenBank/DDBJ whole genome shotgun (WGS) entry which is preliminary data.</text>
</comment>
<feature type="compositionally biased region" description="Low complexity" evidence="1">
    <location>
        <begin position="1"/>
        <end position="10"/>
    </location>
</feature>
<keyword evidence="3" id="KW-1185">Reference proteome</keyword>
<dbReference type="Proteomes" id="UP001372338">
    <property type="component" value="Unassembled WGS sequence"/>
</dbReference>
<feature type="region of interest" description="Disordered" evidence="1">
    <location>
        <begin position="1"/>
        <end position="20"/>
    </location>
</feature>